<sequence length="40" mass="4705">MRLGFILFLELISDTYKERMHIVGFQYSPACFTFCSKTIP</sequence>
<gene>
    <name evidence="1" type="ORF">ERS852511_01025</name>
</gene>
<name>A0A0P0FA15_BACT4</name>
<accession>I0Q068</accession>
<evidence type="ECO:0000313" key="2">
    <source>
        <dbReference type="Proteomes" id="UP000095576"/>
    </source>
</evidence>
<proteinExistence type="predicted"/>
<organism evidence="1 2">
    <name type="scientific">Bacteroides thetaiotaomicron</name>
    <dbReference type="NCBI Taxonomy" id="818"/>
    <lineage>
        <taxon>Bacteria</taxon>
        <taxon>Pseudomonadati</taxon>
        <taxon>Bacteroidota</taxon>
        <taxon>Bacteroidia</taxon>
        <taxon>Bacteroidales</taxon>
        <taxon>Bacteroidaceae</taxon>
        <taxon>Bacteroides</taxon>
    </lineage>
</organism>
<dbReference type="EMBL" id="CZAP01000002">
    <property type="protein sequence ID" value="CUP06094.1"/>
    <property type="molecule type" value="Genomic_DNA"/>
</dbReference>
<dbReference type="AlphaFoldDB" id="A0A0P0FA15"/>
<reference evidence="1 2" key="1">
    <citation type="submission" date="2015-09" db="EMBL/GenBank/DDBJ databases">
        <authorList>
            <consortium name="Pathogen Informatics"/>
        </authorList>
    </citation>
    <scope>NUCLEOTIDE SEQUENCE [LARGE SCALE GENOMIC DNA]</scope>
    <source>
        <strain evidence="1 2">2789STDY5834899</strain>
    </source>
</reference>
<protein>
    <submittedName>
        <fullName evidence="1">Uncharacterized protein</fullName>
    </submittedName>
</protein>
<accession>A0A0P0FA15</accession>
<evidence type="ECO:0000313" key="1">
    <source>
        <dbReference type="EMBL" id="CUP06094.1"/>
    </source>
</evidence>
<dbReference type="Proteomes" id="UP000095576">
    <property type="component" value="Unassembled WGS sequence"/>
</dbReference>
<dbReference type="KEGG" id="btho:Btheta7330_00558"/>